<dbReference type="PANTHER" id="PTHR35011:SF4">
    <property type="entry name" value="SLL1102 PROTEIN"/>
    <property type="match status" value="1"/>
</dbReference>
<dbReference type="Pfam" id="PF04290">
    <property type="entry name" value="DctQ"/>
    <property type="match status" value="1"/>
</dbReference>
<evidence type="ECO:0000256" key="7">
    <source>
        <dbReference type="ARBA" id="ARBA00023136"/>
    </source>
</evidence>
<evidence type="ECO:0000313" key="11">
    <source>
        <dbReference type="EMBL" id="MFC5066465.1"/>
    </source>
</evidence>
<evidence type="ECO:0000256" key="2">
    <source>
        <dbReference type="ARBA" id="ARBA00022448"/>
    </source>
</evidence>
<dbReference type="Proteomes" id="UP001595796">
    <property type="component" value="Unassembled WGS sequence"/>
</dbReference>
<dbReference type="PANTHER" id="PTHR35011">
    <property type="entry name" value="2,3-DIKETO-L-GULONATE TRAP TRANSPORTER SMALL PERMEASE PROTEIN YIAM"/>
    <property type="match status" value="1"/>
</dbReference>
<evidence type="ECO:0000256" key="1">
    <source>
        <dbReference type="ARBA" id="ARBA00004429"/>
    </source>
</evidence>
<reference evidence="12" key="1">
    <citation type="journal article" date="2019" name="Int. J. Syst. Evol. Microbiol.">
        <title>The Global Catalogue of Microorganisms (GCM) 10K type strain sequencing project: providing services to taxonomists for standard genome sequencing and annotation.</title>
        <authorList>
            <consortium name="The Broad Institute Genomics Platform"/>
            <consortium name="The Broad Institute Genome Sequencing Center for Infectious Disease"/>
            <person name="Wu L."/>
            <person name="Ma J."/>
        </authorList>
    </citation>
    <scope>NUCLEOTIDE SEQUENCE [LARGE SCALE GENOMIC DNA]</scope>
    <source>
        <strain evidence="12">CGMCC 1.16444</strain>
    </source>
</reference>
<dbReference type="RefSeq" id="WP_114955255.1">
    <property type="nucleotide sequence ID" value="NZ_JBHSJF010000001.1"/>
</dbReference>
<evidence type="ECO:0000256" key="9">
    <source>
        <dbReference type="RuleBase" id="RU369079"/>
    </source>
</evidence>
<evidence type="ECO:0000259" key="10">
    <source>
        <dbReference type="Pfam" id="PF04290"/>
    </source>
</evidence>
<keyword evidence="2 9" id="KW-0813">Transport</keyword>
<keyword evidence="12" id="KW-1185">Reference proteome</keyword>
<evidence type="ECO:0000256" key="3">
    <source>
        <dbReference type="ARBA" id="ARBA00022475"/>
    </source>
</evidence>
<keyword evidence="5 9" id="KW-0812">Transmembrane</keyword>
<feature type="transmembrane region" description="Helical" evidence="9">
    <location>
        <begin position="134"/>
        <end position="154"/>
    </location>
</feature>
<evidence type="ECO:0000256" key="6">
    <source>
        <dbReference type="ARBA" id="ARBA00022989"/>
    </source>
</evidence>
<evidence type="ECO:0000256" key="8">
    <source>
        <dbReference type="ARBA" id="ARBA00038436"/>
    </source>
</evidence>
<comment type="function">
    <text evidence="9">Part of the tripartite ATP-independent periplasmic (TRAP) transport system.</text>
</comment>
<keyword evidence="3" id="KW-1003">Cell membrane</keyword>
<keyword evidence="6 9" id="KW-1133">Transmembrane helix</keyword>
<keyword evidence="7 9" id="KW-0472">Membrane</keyword>
<dbReference type="EMBL" id="JBHSJF010000001">
    <property type="protein sequence ID" value="MFC5066465.1"/>
    <property type="molecule type" value="Genomic_DNA"/>
</dbReference>
<accession>A0ABV9YUB1</accession>
<dbReference type="InterPro" id="IPR007387">
    <property type="entry name" value="TRAP_DctQ"/>
</dbReference>
<keyword evidence="4 9" id="KW-0997">Cell inner membrane</keyword>
<comment type="subcellular location">
    <subcellularLocation>
        <location evidence="1 9">Cell inner membrane</location>
        <topology evidence="1 9">Multi-pass membrane protein</topology>
    </subcellularLocation>
</comment>
<dbReference type="InterPro" id="IPR055348">
    <property type="entry name" value="DctQ"/>
</dbReference>
<feature type="domain" description="Tripartite ATP-independent periplasmic transporters DctQ component" evidence="10">
    <location>
        <begin position="30"/>
        <end position="160"/>
    </location>
</feature>
<comment type="subunit">
    <text evidence="9">The complex comprises the extracytoplasmic solute receptor protein and the two transmembrane proteins.</text>
</comment>
<evidence type="ECO:0000256" key="5">
    <source>
        <dbReference type="ARBA" id="ARBA00022692"/>
    </source>
</evidence>
<name>A0ABV9YUB1_9HYPH</name>
<evidence type="ECO:0000256" key="4">
    <source>
        <dbReference type="ARBA" id="ARBA00022519"/>
    </source>
</evidence>
<evidence type="ECO:0000313" key="12">
    <source>
        <dbReference type="Proteomes" id="UP001595796"/>
    </source>
</evidence>
<feature type="transmembrane region" description="Helical" evidence="9">
    <location>
        <begin position="21"/>
        <end position="38"/>
    </location>
</feature>
<sequence>MGALLALSRGIDRVNKLVGRAASWLILIVVLISAGNAVVRKAFNISSNGWLEIQWYLFGAIFMLAAAWTLQSNEHIRVDIVSSRLSRRTRDWIDLLGHILMLLPFIGLMIWLLVPYVRLSYSSQEYSPNAGGLIVWPAKALLLAGFLLLFAQGLSELIKRAAIMFAGVEDDTPLHHSDPVEDEIARLVPDDVRADAEEIRP</sequence>
<organism evidence="11 12">
    <name type="scientific">Flaviflagellibacter deserti</name>
    <dbReference type="NCBI Taxonomy" id="2267266"/>
    <lineage>
        <taxon>Bacteria</taxon>
        <taxon>Pseudomonadati</taxon>
        <taxon>Pseudomonadota</taxon>
        <taxon>Alphaproteobacteria</taxon>
        <taxon>Hyphomicrobiales</taxon>
        <taxon>Flaviflagellibacter</taxon>
    </lineage>
</organism>
<comment type="similarity">
    <text evidence="8 9">Belongs to the TRAP transporter small permease family.</text>
</comment>
<proteinExistence type="inferred from homology"/>
<protein>
    <recommendedName>
        <fullName evidence="9">TRAP transporter small permease protein</fullName>
    </recommendedName>
</protein>
<feature type="transmembrane region" description="Helical" evidence="9">
    <location>
        <begin position="53"/>
        <end position="71"/>
    </location>
</feature>
<gene>
    <name evidence="11" type="ORF">ACFPFW_00375</name>
</gene>
<comment type="caution">
    <text evidence="11">The sequence shown here is derived from an EMBL/GenBank/DDBJ whole genome shotgun (WGS) entry which is preliminary data.</text>
</comment>
<feature type="transmembrane region" description="Helical" evidence="9">
    <location>
        <begin position="92"/>
        <end position="114"/>
    </location>
</feature>